<comment type="caution">
    <text evidence="1">The sequence shown here is derived from an EMBL/GenBank/DDBJ whole genome shotgun (WGS) entry which is preliminary data.</text>
</comment>
<dbReference type="AlphaFoldDB" id="A0AAD3TQX7"/>
<name>A0AAD3TQX7_9TREE</name>
<sequence length="73" mass="8026">MDMIHFCKTFLCPVTVPGSYPLGNLSFAHLFFIAHRLASCTVCSTIVRVLDPDTPRVTLIPSERKIGPPPLAD</sequence>
<dbReference type="Proteomes" id="UP001222932">
    <property type="component" value="Unassembled WGS sequence"/>
</dbReference>
<proteinExistence type="predicted"/>
<keyword evidence="2" id="KW-1185">Reference proteome</keyword>
<evidence type="ECO:0000313" key="2">
    <source>
        <dbReference type="Proteomes" id="UP001222932"/>
    </source>
</evidence>
<dbReference type="EMBL" id="BTCM01000002">
    <property type="protein sequence ID" value="GMK55124.1"/>
    <property type="molecule type" value="Genomic_DNA"/>
</dbReference>
<reference evidence="1" key="2">
    <citation type="submission" date="2023-06" db="EMBL/GenBank/DDBJ databases">
        <authorList>
            <person name="Kobayashi Y."/>
            <person name="Kayamori A."/>
            <person name="Aoki K."/>
            <person name="Shiwa Y."/>
            <person name="Fujita N."/>
            <person name="Sugita T."/>
            <person name="Iwasaki W."/>
            <person name="Tanaka N."/>
            <person name="Takashima M."/>
        </authorList>
    </citation>
    <scope>NUCLEOTIDE SEQUENCE</scope>
    <source>
        <strain evidence="1">HIS016</strain>
    </source>
</reference>
<reference evidence="1" key="1">
    <citation type="journal article" date="2023" name="BMC Genomics">
        <title>Chromosome-level genome assemblies of Cutaneotrichosporon spp. (Trichosporonales, Basidiomycota) reveal imbalanced evolution between nucleotide sequences and chromosome synteny.</title>
        <authorList>
            <person name="Kobayashi Y."/>
            <person name="Kayamori A."/>
            <person name="Aoki K."/>
            <person name="Shiwa Y."/>
            <person name="Matsutani M."/>
            <person name="Fujita N."/>
            <person name="Sugita T."/>
            <person name="Iwasaki W."/>
            <person name="Tanaka N."/>
            <person name="Takashima M."/>
        </authorList>
    </citation>
    <scope>NUCLEOTIDE SEQUENCE</scope>
    <source>
        <strain evidence="1">HIS016</strain>
    </source>
</reference>
<protein>
    <submittedName>
        <fullName evidence="1">Uncharacterized protein</fullName>
    </submittedName>
</protein>
<gene>
    <name evidence="1" type="ORF">CspeluHIS016_0201800</name>
</gene>
<accession>A0AAD3TQX7</accession>
<organism evidence="1 2">
    <name type="scientific">Cutaneotrichosporon spelunceum</name>
    <dbReference type="NCBI Taxonomy" id="1672016"/>
    <lineage>
        <taxon>Eukaryota</taxon>
        <taxon>Fungi</taxon>
        <taxon>Dikarya</taxon>
        <taxon>Basidiomycota</taxon>
        <taxon>Agaricomycotina</taxon>
        <taxon>Tremellomycetes</taxon>
        <taxon>Trichosporonales</taxon>
        <taxon>Trichosporonaceae</taxon>
        <taxon>Cutaneotrichosporon</taxon>
    </lineage>
</organism>
<evidence type="ECO:0000313" key="1">
    <source>
        <dbReference type="EMBL" id="GMK55124.1"/>
    </source>
</evidence>